<sequence length="96" mass="10581">MFREGIWILMDLNDFKKTCHQLERPLLVISGSKGCLTCGYLSMDSFERNGDAAAIVRGVNTYEEMLLALVQEVSSRAEALGVQVGMTGEAALKLLR</sequence>
<dbReference type="KEGG" id="ahel:Q31a_03660"/>
<dbReference type="Gene3D" id="3.30.1980.10">
    <property type="entry name" value="Hypothetical protein YunC"/>
    <property type="match status" value="1"/>
</dbReference>
<gene>
    <name evidence="1" type="ORF">Q31a_03660</name>
</gene>
<dbReference type="Proteomes" id="UP000318017">
    <property type="component" value="Chromosome"/>
</dbReference>
<dbReference type="Pfam" id="PF08827">
    <property type="entry name" value="DUF1805"/>
    <property type="match status" value="1"/>
</dbReference>
<proteinExistence type="predicted"/>
<evidence type="ECO:0000313" key="1">
    <source>
        <dbReference type="EMBL" id="QDV22087.1"/>
    </source>
</evidence>
<dbReference type="AlphaFoldDB" id="A0A518G0F3"/>
<dbReference type="InterPro" id="IPR036493">
    <property type="entry name" value="YunC_sf"/>
</dbReference>
<accession>A0A518G0F3</accession>
<protein>
    <recommendedName>
        <fullName evidence="3">DUF1805 domain-containing protein</fullName>
    </recommendedName>
</protein>
<name>A0A518G0F3_9BACT</name>
<evidence type="ECO:0008006" key="3">
    <source>
        <dbReference type="Google" id="ProtNLM"/>
    </source>
</evidence>
<evidence type="ECO:0000313" key="2">
    <source>
        <dbReference type="Proteomes" id="UP000318017"/>
    </source>
</evidence>
<keyword evidence="2" id="KW-1185">Reference proteome</keyword>
<reference evidence="1 2" key="1">
    <citation type="submission" date="2019-02" db="EMBL/GenBank/DDBJ databases">
        <title>Deep-cultivation of Planctomycetes and their phenomic and genomic characterization uncovers novel biology.</title>
        <authorList>
            <person name="Wiegand S."/>
            <person name="Jogler M."/>
            <person name="Boedeker C."/>
            <person name="Pinto D."/>
            <person name="Vollmers J."/>
            <person name="Rivas-Marin E."/>
            <person name="Kohn T."/>
            <person name="Peeters S.H."/>
            <person name="Heuer A."/>
            <person name="Rast P."/>
            <person name="Oberbeckmann S."/>
            <person name="Bunk B."/>
            <person name="Jeske O."/>
            <person name="Meyerdierks A."/>
            <person name="Storesund J.E."/>
            <person name="Kallscheuer N."/>
            <person name="Luecker S."/>
            <person name="Lage O.M."/>
            <person name="Pohl T."/>
            <person name="Merkel B.J."/>
            <person name="Hornburger P."/>
            <person name="Mueller R.-W."/>
            <person name="Bruemmer F."/>
            <person name="Labrenz M."/>
            <person name="Spormann A.M."/>
            <person name="Op den Camp H."/>
            <person name="Overmann J."/>
            <person name="Amann R."/>
            <person name="Jetten M.S.M."/>
            <person name="Mascher T."/>
            <person name="Medema M.H."/>
            <person name="Devos D.P."/>
            <person name="Kaster A.-K."/>
            <person name="Ovreas L."/>
            <person name="Rohde M."/>
            <person name="Galperin M.Y."/>
            <person name="Jogler C."/>
        </authorList>
    </citation>
    <scope>NUCLEOTIDE SEQUENCE [LARGE SCALE GENOMIC DNA]</scope>
    <source>
        <strain evidence="1 2">Q31a</strain>
    </source>
</reference>
<dbReference type="SUPFAM" id="SSF102891">
    <property type="entry name" value="Hypothetical protein Ta1206"/>
    <property type="match status" value="1"/>
</dbReference>
<dbReference type="EMBL" id="CP036298">
    <property type="protein sequence ID" value="QDV22087.1"/>
    <property type="molecule type" value="Genomic_DNA"/>
</dbReference>
<organism evidence="1 2">
    <name type="scientific">Aureliella helgolandensis</name>
    <dbReference type="NCBI Taxonomy" id="2527968"/>
    <lineage>
        <taxon>Bacteria</taxon>
        <taxon>Pseudomonadati</taxon>
        <taxon>Planctomycetota</taxon>
        <taxon>Planctomycetia</taxon>
        <taxon>Pirellulales</taxon>
        <taxon>Pirellulaceae</taxon>
        <taxon>Aureliella</taxon>
    </lineage>
</organism>
<dbReference type="InterPro" id="IPR014931">
    <property type="entry name" value="DUF1805"/>
</dbReference>